<dbReference type="EMBL" id="JBJKFK010001428">
    <property type="protein sequence ID" value="KAL3313126.1"/>
    <property type="molecule type" value="Genomic_DNA"/>
</dbReference>
<accession>A0ABD2Q0F2</accession>
<proteinExistence type="predicted"/>
<evidence type="ECO:0000256" key="1">
    <source>
        <dbReference type="SAM" id="MobiDB-lite"/>
    </source>
</evidence>
<keyword evidence="3" id="KW-1185">Reference proteome</keyword>
<comment type="caution">
    <text evidence="2">The sequence shown here is derived from an EMBL/GenBank/DDBJ whole genome shotgun (WGS) entry which is preliminary data.</text>
</comment>
<evidence type="ECO:0000313" key="3">
    <source>
        <dbReference type="Proteomes" id="UP001626550"/>
    </source>
</evidence>
<feature type="region of interest" description="Disordered" evidence="1">
    <location>
        <begin position="194"/>
        <end position="216"/>
    </location>
</feature>
<protein>
    <submittedName>
        <fullName evidence="2">Uncharacterized protein</fullName>
    </submittedName>
</protein>
<organism evidence="2 3">
    <name type="scientific">Cichlidogyrus casuarinus</name>
    <dbReference type="NCBI Taxonomy" id="1844966"/>
    <lineage>
        <taxon>Eukaryota</taxon>
        <taxon>Metazoa</taxon>
        <taxon>Spiralia</taxon>
        <taxon>Lophotrochozoa</taxon>
        <taxon>Platyhelminthes</taxon>
        <taxon>Monogenea</taxon>
        <taxon>Monopisthocotylea</taxon>
        <taxon>Dactylogyridea</taxon>
        <taxon>Ancyrocephalidae</taxon>
        <taxon>Cichlidogyrus</taxon>
    </lineage>
</organism>
<reference evidence="2 3" key="1">
    <citation type="submission" date="2024-11" db="EMBL/GenBank/DDBJ databases">
        <title>Adaptive evolution of stress response genes in parasites aligns with host niche diversity.</title>
        <authorList>
            <person name="Hahn C."/>
            <person name="Resl P."/>
        </authorList>
    </citation>
    <scope>NUCLEOTIDE SEQUENCE [LARGE SCALE GENOMIC DNA]</scope>
    <source>
        <strain evidence="2">EGGRZ-B1_66</strain>
        <tissue evidence="2">Body</tissue>
    </source>
</reference>
<gene>
    <name evidence="2" type="ORF">Ciccas_008275</name>
</gene>
<feature type="compositionally biased region" description="Basic and acidic residues" evidence="1">
    <location>
        <begin position="194"/>
        <end position="210"/>
    </location>
</feature>
<name>A0ABD2Q0F2_9PLAT</name>
<dbReference type="AlphaFoldDB" id="A0ABD2Q0F2"/>
<evidence type="ECO:0000313" key="2">
    <source>
        <dbReference type="EMBL" id="KAL3313126.1"/>
    </source>
</evidence>
<sequence length="408" mass="46438">MIKTEEILKNLFEAFKISPTIPELKEPQELLDDLDSSLFKLQNAIFIHDLKSRFITNPPSPIGTFLSKSKNDDDEMGQLISNLETKNEAMQLEINNITNELLQIYEFHYADADLLNAAVRLARRDVQLGRINKKKTQPELKKAIPNNKAPPIHVNRNVSNVNYEKKQHVVTNEDRLTSLRALLRAVVPAHNRVREPPVLDREPELPKPDPPKPNPAEDLLFKKMAKKWSHKLHDIDPDASIISDLSSTCLSLKEISLVENEKRKPIQRGPRNIVMPTEKYRKFMEDARRNCDYADKVNTISGIPKHKVLQWLTDELFETLLKSELDHLDTKLDQIVSELIQSELKSGNPIEDEFLDQQIPILVALSCKRPEFAVATESSTESENASYSEVSCCYLQVKATTVGFCSAA</sequence>
<dbReference type="Proteomes" id="UP001626550">
    <property type="component" value="Unassembled WGS sequence"/>
</dbReference>